<comment type="caution">
    <text evidence="1">The sequence shown here is derived from an EMBL/GenBank/DDBJ whole genome shotgun (WGS) entry which is preliminary data.</text>
</comment>
<evidence type="ECO:0000313" key="2">
    <source>
        <dbReference type="Proteomes" id="UP001215280"/>
    </source>
</evidence>
<gene>
    <name evidence="1" type="ORF">DFH07DRAFT_954132</name>
</gene>
<dbReference type="Proteomes" id="UP001215280">
    <property type="component" value="Unassembled WGS sequence"/>
</dbReference>
<protein>
    <recommendedName>
        <fullName evidence="3">F-box domain-containing protein</fullName>
    </recommendedName>
</protein>
<keyword evidence="2" id="KW-1185">Reference proteome</keyword>
<dbReference type="AlphaFoldDB" id="A0AAD7JTP6"/>
<dbReference type="EMBL" id="JARJLG010000024">
    <property type="protein sequence ID" value="KAJ7770310.1"/>
    <property type="molecule type" value="Genomic_DNA"/>
</dbReference>
<evidence type="ECO:0000313" key="1">
    <source>
        <dbReference type="EMBL" id="KAJ7770310.1"/>
    </source>
</evidence>
<name>A0AAD7JTP6_9AGAR</name>
<dbReference type="Gene3D" id="3.80.10.10">
    <property type="entry name" value="Ribonuclease Inhibitor"/>
    <property type="match status" value="1"/>
</dbReference>
<reference evidence="1" key="1">
    <citation type="submission" date="2023-03" db="EMBL/GenBank/DDBJ databases">
        <title>Massive genome expansion in bonnet fungi (Mycena s.s.) driven by repeated elements and novel gene families across ecological guilds.</title>
        <authorList>
            <consortium name="Lawrence Berkeley National Laboratory"/>
            <person name="Harder C.B."/>
            <person name="Miyauchi S."/>
            <person name="Viragh M."/>
            <person name="Kuo A."/>
            <person name="Thoen E."/>
            <person name="Andreopoulos B."/>
            <person name="Lu D."/>
            <person name="Skrede I."/>
            <person name="Drula E."/>
            <person name="Henrissat B."/>
            <person name="Morin E."/>
            <person name="Kohler A."/>
            <person name="Barry K."/>
            <person name="LaButti K."/>
            <person name="Morin E."/>
            <person name="Salamov A."/>
            <person name="Lipzen A."/>
            <person name="Mereny Z."/>
            <person name="Hegedus B."/>
            <person name="Baldrian P."/>
            <person name="Stursova M."/>
            <person name="Weitz H."/>
            <person name="Taylor A."/>
            <person name="Grigoriev I.V."/>
            <person name="Nagy L.G."/>
            <person name="Martin F."/>
            <person name="Kauserud H."/>
        </authorList>
    </citation>
    <scope>NUCLEOTIDE SEQUENCE</scope>
    <source>
        <strain evidence="1">CBHHK188m</strain>
    </source>
</reference>
<accession>A0AAD7JTP6</accession>
<dbReference type="InterPro" id="IPR032675">
    <property type="entry name" value="LRR_dom_sf"/>
</dbReference>
<evidence type="ECO:0008006" key="3">
    <source>
        <dbReference type="Google" id="ProtNLM"/>
    </source>
</evidence>
<sequence>MIQQLPSDLTDLVIDHISAEPASLSACALVCRQWFPRSRYHLFAEMKLQVGRALKRKGWYDEDKMDAFMDLMDASPTNLLATIRRLRLSYGDGQSLAKAHLLRFPSCPLLLDLSIGLPRDSDADIIEGIRFQMAVVGNKFSSLSSFAFRFHSSTIRAATVFEVVSYLPTLETLSLGGDDVTEGTAPLCILPPRLRSFDTHILRGIEFLFEHLISLPTLPLFRWMGMNNDGMELHGDTPMASYIKHAGHAVESLDLTIWGEEESFEQLALQYCTNLRHISIESNQTFPPYTYLIGLLSKTTSNDLRTIDIATHTNNMCIELADEDDVAARALDNMLADPRFRNLTRFSVSDIGDRESVFTLEVQAKMLRARARGILQDPVRATTPFQSARVTMDD</sequence>
<proteinExistence type="predicted"/>
<dbReference type="SUPFAM" id="SSF52047">
    <property type="entry name" value="RNI-like"/>
    <property type="match status" value="1"/>
</dbReference>
<organism evidence="1 2">
    <name type="scientific">Mycena maculata</name>
    <dbReference type="NCBI Taxonomy" id="230809"/>
    <lineage>
        <taxon>Eukaryota</taxon>
        <taxon>Fungi</taxon>
        <taxon>Dikarya</taxon>
        <taxon>Basidiomycota</taxon>
        <taxon>Agaricomycotina</taxon>
        <taxon>Agaricomycetes</taxon>
        <taxon>Agaricomycetidae</taxon>
        <taxon>Agaricales</taxon>
        <taxon>Marasmiineae</taxon>
        <taxon>Mycenaceae</taxon>
        <taxon>Mycena</taxon>
    </lineage>
</organism>